<comment type="caution">
    <text evidence="1">The sequence shown here is derived from an EMBL/GenBank/DDBJ whole genome shotgun (WGS) entry which is preliminary data.</text>
</comment>
<accession>A0AAE3P210</accession>
<protein>
    <submittedName>
        <fullName evidence="1">Nitrous oxide reductase accessory protein NosL</fullName>
    </submittedName>
</protein>
<name>A0AAE3P210_9BACT</name>
<dbReference type="Pfam" id="PF05573">
    <property type="entry name" value="NosL"/>
    <property type="match status" value="1"/>
</dbReference>
<dbReference type="SUPFAM" id="SSF160387">
    <property type="entry name" value="NosL/MerB-like"/>
    <property type="match status" value="1"/>
</dbReference>
<reference evidence="1" key="1">
    <citation type="submission" date="2023-03" db="EMBL/GenBank/DDBJ databases">
        <title>Stygiobacter electus gen. nov., sp. nov., facultatively anaerobic thermotolerant bacterium of the class Ignavibacteria from a well of Yessentuki mineral water deposit.</title>
        <authorList>
            <person name="Podosokorskaya O.A."/>
            <person name="Elcheninov A.G."/>
            <person name="Petrova N.F."/>
            <person name="Zavarzina D.G."/>
            <person name="Kublanov I.V."/>
            <person name="Merkel A.Y."/>
        </authorList>
    </citation>
    <scope>NUCLEOTIDE SEQUENCE</scope>
    <source>
        <strain evidence="1">09-Me</strain>
    </source>
</reference>
<dbReference type="PROSITE" id="PS51257">
    <property type="entry name" value="PROKAR_LIPOPROTEIN"/>
    <property type="match status" value="1"/>
</dbReference>
<proteinExistence type="predicted"/>
<organism evidence="1 2">
    <name type="scientific">Stygiobacter electus</name>
    <dbReference type="NCBI Taxonomy" id="3032292"/>
    <lineage>
        <taxon>Bacteria</taxon>
        <taxon>Pseudomonadati</taxon>
        <taxon>Ignavibacteriota</taxon>
        <taxon>Ignavibacteria</taxon>
        <taxon>Ignavibacteriales</taxon>
        <taxon>Melioribacteraceae</taxon>
        <taxon>Stygiobacter</taxon>
    </lineage>
</organism>
<dbReference type="EMBL" id="JARGDL010000021">
    <property type="protein sequence ID" value="MDF1612929.1"/>
    <property type="molecule type" value="Genomic_DNA"/>
</dbReference>
<keyword evidence="2" id="KW-1185">Reference proteome</keyword>
<evidence type="ECO:0000313" key="2">
    <source>
        <dbReference type="Proteomes" id="UP001221302"/>
    </source>
</evidence>
<dbReference type="PANTHER" id="PTHR41247:SF1">
    <property type="entry name" value="HTH-TYPE TRANSCRIPTIONAL REPRESSOR YCNK"/>
    <property type="match status" value="1"/>
</dbReference>
<dbReference type="PANTHER" id="PTHR41247">
    <property type="entry name" value="HTH-TYPE TRANSCRIPTIONAL REPRESSOR YCNK"/>
    <property type="match status" value="1"/>
</dbReference>
<dbReference type="Proteomes" id="UP001221302">
    <property type="component" value="Unassembled WGS sequence"/>
</dbReference>
<sequence>MKNNIFYIIAFTILFLGCNKNPEPINYNKDECAHCMMTIADPKFGCELVTETGKIYKFDSIECMVDYILIERGFKISSLWITDYSNPKNLVDATKAYFIVSKNIVSPMGKYLAGFINKNDRDKFFEEVGGNKLNWKEVIEYIKNSK</sequence>
<dbReference type="RefSeq" id="WP_321536699.1">
    <property type="nucleotide sequence ID" value="NZ_JARGDL010000021.1"/>
</dbReference>
<evidence type="ECO:0000313" key="1">
    <source>
        <dbReference type="EMBL" id="MDF1612929.1"/>
    </source>
</evidence>
<dbReference type="AlphaFoldDB" id="A0AAE3P210"/>
<gene>
    <name evidence="1" type="ORF">P0M35_12260</name>
</gene>
<dbReference type="InterPro" id="IPR008719">
    <property type="entry name" value="N2O_reductase_NosL"/>
</dbReference>